<feature type="transmembrane region" description="Helical" evidence="1">
    <location>
        <begin position="15"/>
        <end position="38"/>
    </location>
</feature>
<protein>
    <recommendedName>
        <fullName evidence="2">Late embryogenesis abundant protein LEA-2 subgroup domain-containing protein</fullName>
    </recommendedName>
</protein>
<dbReference type="InParanoid" id="A0A7N2MH32"/>
<proteinExistence type="predicted"/>
<keyword evidence="1" id="KW-0472">Membrane</keyword>
<gene>
    <name evidence="3" type="primary">LOC115962130</name>
</gene>
<reference evidence="3 4" key="1">
    <citation type="journal article" date="2016" name="G3 (Bethesda)">
        <title>First Draft Assembly and Annotation of the Genome of a California Endemic Oak Quercus lobata Nee (Fagaceae).</title>
        <authorList>
            <person name="Sork V.L."/>
            <person name="Fitz-Gibbon S.T."/>
            <person name="Puiu D."/>
            <person name="Crepeau M."/>
            <person name="Gugger P.F."/>
            <person name="Sherman R."/>
            <person name="Stevens K."/>
            <person name="Langley C.H."/>
            <person name="Pellegrini M."/>
            <person name="Salzberg S.L."/>
        </authorList>
    </citation>
    <scope>NUCLEOTIDE SEQUENCE [LARGE SCALE GENOMIC DNA]</scope>
    <source>
        <strain evidence="3 4">cv. SW786</strain>
    </source>
</reference>
<keyword evidence="4" id="KW-1185">Reference proteome</keyword>
<dbReference type="PANTHER" id="PTHR31852">
    <property type="entry name" value="LATE EMBRYOGENESIS ABUNDANT (LEA) HYDROXYPROLINE-RICH GLYCOPROTEIN FAMILY"/>
    <property type="match status" value="1"/>
</dbReference>
<dbReference type="OrthoDB" id="1894389at2759"/>
<dbReference type="GeneID" id="115962130"/>
<dbReference type="AlphaFoldDB" id="A0A7N2MH32"/>
<dbReference type="EnsemblPlants" id="QL09p012172:mrna">
    <property type="protein sequence ID" value="QL09p012172:mrna:CDS:1"/>
    <property type="gene ID" value="QL09p012172"/>
</dbReference>
<reference evidence="3" key="2">
    <citation type="submission" date="2021-01" db="UniProtKB">
        <authorList>
            <consortium name="EnsemblPlants"/>
        </authorList>
    </citation>
    <scope>IDENTIFICATION</scope>
</reference>
<evidence type="ECO:0000313" key="4">
    <source>
        <dbReference type="Proteomes" id="UP000594261"/>
    </source>
</evidence>
<dbReference type="InterPro" id="IPR004864">
    <property type="entry name" value="LEA_2"/>
</dbReference>
<accession>A0A7N2MH32</accession>
<feature type="domain" description="Late embryogenesis abundant protein LEA-2 subgroup" evidence="2">
    <location>
        <begin position="70"/>
        <end position="169"/>
    </location>
</feature>
<dbReference type="OMA" id="MTRGNED"/>
<evidence type="ECO:0000256" key="1">
    <source>
        <dbReference type="SAM" id="Phobius"/>
    </source>
</evidence>
<sequence length="185" mass="20456">MTNPNKDSRSKRKRCLAYIIAGVIAQTIIIVLFVLLVMRIRNLKVRIDSVSVESHTYTNSSFSVKLNAEISVKNTNFGEFKFDNSTATISYNGTKVGEFTIIKSRAKFRSTKRFNVTVTATSAKVSTKSLLASDLNSGKLPLTSYAKLSGKVHLLMIFKKKKSAELSCSMAVNTKSQAIENLTCE</sequence>
<keyword evidence="1" id="KW-0812">Transmembrane</keyword>
<dbReference type="Pfam" id="PF03168">
    <property type="entry name" value="LEA_2"/>
    <property type="match status" value="1"/>
</dbReference>
<evidence type="ECO:0000313" key="3">
    <source>
        <dbReference type="EnsemblPlants" id="QL09p012172:mrna:CDS:1"/>
    </source>
</evidence>
<name>A0A7N2MH32_QUELO</name>
<dbReference type="Proteomes" id="UP000594261">
    <property type="component" value="Chromosome 9"/>
</dbReference>
<dbReference type="InterPro" id="IPR055301">
    <property type="entry name" value="Lea14-like_2"/>
</dbReference>
<keyword evidence="1" id="KW-1133">Transmembrane helix</keyword>
<dbReference type="Gramene" id="QL09p012172:mrna">
    <property type="protein sequence ID" value="QL09p012172:mrna:CDS:1"/>
    <property type="gene ID" value="QL09p012172"/>
</dbReference>
<dbReference type="EMBL" id="LRBV02000009">
    <property type="status" value="NOT_ANNOTATED_CDS"/>
    <property type="molecule type" value="Genomic_DNA"/>
</dbReference>
<dbReference type="RefSeq" id="XP_030936877.1">
    <property type="nucleotide sequence ID" value="XM_031081017.1"/>
</dbReference>
<dbReference type="Gene3D" id="2.60.40.1820">
    <property type="match status" value="1"/>
</dbReference>
<organism evidence="3 4">
    <name type="scientific">Quercus lobata</name>
    <name type="common">Valley oak</name>
    <dbReference type="NCBI Taxonomy" id="97700"/>
    <lineage>
        <taxon>Eukaryota</taxon>
        <taxon>Viridiplantae</taxon>
        <taxon>Streptophyta</taxon>
        <taxon>Embryophyta</taxon>
        <taxon>Tracheophyta</taxon>
        <taxon>Spermatophyta</taxon>
        <taxon>Magnoliopsida</taxon>
        <taxon>eudicotyledons</taxon>
        <taxon>Gunneridae</taxon>
        <taxon>Pentapetalae</taxon>
        <taxon>rosids</taxon>
        <taxon>fabids</taxon>
        <taxon>Fagales</taxon>
        <taxon>Fagaceae</taxon>
        <taxon>Quercus</taxon>
    </lineage>
</organism>
<evidence type="ECO:0000259" key="2">
    <source>
        <dbReference type="Pfam" id="PF03168"/>
    </source>
</evidence>
<dbReference type="KEGG" id="qlo:115962130"/>